<dbReference type="STRING" id="1499966.U14_05260"/>
<organism evidence="9">
    <name type="scientific">Candidatus Moduliflexus flocculans</name>
    <dbReference type="NCBI Taxonomy" id="1499966"/>
    <lineage>
        <taxon>Bacteria</taxon>
        <taxon>Candidatus Moduliflexota</taxon>
        <taxon>Candidatus Moduliflexia</taxon>
        <taxon>Candidatus Moduliflexales</taxon>
        <taxon>Candidatus Moduliflexaceae</taxon>
    </lineage>
</organism>
<dbReference type="InterPro" id="IPR019800">
    <property type="entry name" value="Glyco_hydro_3_AS"/>
</dbReference>
<dbReference type="InterPro" id="IPR036962">
    <property type="entry name" value="Glyco_hydro_3_N_sf"/>
</dbReference>
<dbReference type="NCBIfam" id="NF011678">
    <property type="entry name" value="PRK15098.1"/>
    <property type="match status" value="1"/>
</dbReference>
<dbReference type="SUPFAM" id="SSF51445">
    <property type="entry name" value="(Trans)glycosidases"/>
    <property type="match status" value="1"/>
</dbReference>
<dbReference type="EC" id="3.2.1.21" evidence="3"/>
<name>A0A081BRF2_9BACT</name>
<dbReference type="EMBL" id="DF820460">
    <property type="protein sequence ID" value="GAK53983.1"/>
    <property type="molecule type" value="Genomic_DNA"/>
</dbReference>
<comment type="catalytic activity">
    <reaction evidence="1">
        <text>Hydrolysis of terminal, non-reducing beta-D-glucosyl residues with release of beta-D-glucose.</text>
        <dbReference type="EC" id="3.2.1.21"/>
    </reaction>
</comment>
<dbReference type="InterPro" id="IPR051915">
    <property type="entry name" value="Cellulose_Degrad_GH3"/>
</dbReference>
<comment type="similarity">
    <text evidence="2 7">Belongs to the glycosyl hydrolase 3 family.</text>
</comment>
<dbReference type="InterPro" id="IPR036881">
    <property type="entry name" value="Glyco_hydro_3_C_sf"/>
</dbReference>
<dbReference type="GO" id="GO:0009251">
    <property type="term" value="P:glucan catabolic process"/>
    <property type="evidence" value="ECO:0007669"/>
    <property type="project" value="TreeGrafter"/>
</dbReference>
<dbReference type="Gene3D" id="3.20.20.300">
    <property type="entry name" value="Glycoside hydrolase, family 3, N-terminal domain"/>
    <property type="match status" value="1"/>
</dbReference>
<dbReference type="PRINTS" id="PR00133">
    <property type="entry name" value="GLHYDRLASE3"/>
</dbReference>
<dbReference type="HOGENOM" id="CLU_004542_5_1_0"/>
<dbReference type="PANTHER" id="PTHR30620:SF16">
    <property type="entry name" value="LYSOSOMAL BETA GLUCOSIDASE"/>
    <property type="match status" value="1"/>
</dbReference>
<dbReference type="Pfam" id="PF01915">
    <property type="entry name" value="Glyco_hydro_3_C"/>
    <property type="match status" value="1"/>
</dbReference>
<dbReference type="PANTHER" id="PTHR30620">
    <property type="entry name" value="PERIPLASMIC BETA-GLUCOSIDASE-RELATED"/>
    <property type="match status" value="1"/>
</dbReference>
<accession>A0A081BRF2</accession>
<dbReference type="InterPro" id="IPR017853">
    <property type="entry name" value="GH"/>
</dbReference>
<dbReference type="InterPro" id="IPR001764">
    <property type="entry name" value="Glyco_hydro_3_N"/>
</dbReference>
<feature type="domain" description="Fibronectin type III-like" evidence="8">
    <location>
        <begin position="664"/>
        <end position="734"/>
    </location>
</feature>
<dbReference type="FunFam" id="3.20.20.300:FF:000005">
    <property type="entry name" value="Periplasmic beta-glucosidase"/>
    <property type="match status" value="1"/>
</dbReference>
<protein>
    <recommendedName>
        <fullName evidence="3">beta-glucosidase</fullName>
        <ecNumber evidence="3">3.2.1.21</ecNumber>
    </recommendedName>
</protein>
<dbReference type="SMART" id="SM01217">
    <property type="entry name" value="Fn3_like"/>
    <property type="match status" value="1"/>
</dbReference>
<evidence type="ECO:0000256" key="7">
    <source>
        <dbReference type="RuleBase" id="RU361161"/>
    </source>
</evidence>
<gene>
    <name evidence="9" type="ORF">U14_05260</name>
</gene>
<evidence type="ECO:0000256" key="4">
    <source>
        <dbReference type="ARBA" id="ARBA00022729"/>
    </source>
</evidence>
<keyword evidence="5 7" id="KW-0378">Hydrolase</keyword>
<evidence type="ECO:0000256" key="3">
    <source>
        <dbReference type="ARBA" id="ARBA00012744"/>
    </source>
</evidence>
<evidence type="ECO:0000256" key="5">
    <source>
        <dbReference type="ARBA" id="ARBA00022801"/>
    </source>
</evidence>
<dbReference type="InterPro" id="IPR013783">
    <property type="entry name" value="Ig-like_fold"/>
</dbReference>
<dbReference type="GO" id="GO:0008422">
    <property type="term" value="F:beta-glucosidase activity"/>
    <property type="evidence" value="ECO:0007669"/>
    <property type="project" value="UniProtKB-EC"/>
</dbReference>
<dbReference type="Pfam" id="PF00933">
    <property type="entry name" value="Glyco_hydro_3"/>
    <property type="match status" value="1"/>
</dbReference>
<evidence type="ECO:0000313" key="10">
    <source>
        <dbReference type="Proteomes" id="UP000030700"/>
    </source>
</evidence>
<dbReference type="Pfam" id="PF14310">
    <property type="entry name" value="Fn3-like"/>
    <property type="match status" value="1"/>
</dbReference>
<proteinExistence type="inferred from homology"/>
<dbReference type="InterPro" id="IPR026891">
    <property type="entry name" value="Fn3-like"/>
</dbReference>
<dbReference type="InterPro" id="IPR002772">
    <property type="entry name" value="Glyco_hydro_3_C"/>
</dbReference>
<evidence type="ECO:0000256" key="6">
    <source>
        <dbReference type="ARBA" id="ARBA00023295"/>
    </source>
</evidence>
<evidence type="ECO:0000256" key="2">
    <source>
        <dbReference type="ARBA" id="ARBA00005336"/>
    </source>
</evidence>
<dbReference type="Gene3D" id="3.40.50.1700">
    <property type="entry name" value="Glycoside hydrolase family 3 C-terminal domain"/>
    <property type="match status" value="1"/>
</dbReference>
<reference evidence="9" key="1">
    <citation type="journal article" date="2015" name="PeerJ">
        <title>First genomic representation of candidate bacterial phylum KSB3 points to enhanced environmental sensing as a trigger of wastewater bulking.</title>
        <authorList>
            <person name="Sekiguchi Y."/>
            <person name="Ohashi A."/>
            <person name="Parks D.H."/>
            <person name="Yamauchi T."/>
            <person name="Tyson G.W."/>
            <person name="Hugenholtz P."/>
        </authorList>
    </citation>
    <scope>NUCLEOTIDE SEQUENCE [LARGE SCALE GENOMIC DNA]</scope>
</reference>
<evidence type="ECO:0000259" key="8">
    <source>
        <dbReference type="SMART" id="SM01217"/>
    </source>
</evidence>
<keyword evidence="4" id="KW-0732">Signal</keyword>
<keyword evidence="6 7" id="KW-0326">Glycosidase</keyword>
<dbReference type="Proteomes" id="UP000030700">
    <property type="component" value="Unassembled WGS sequence"/>
</dbReference>
<dbReference type="Gene3D" id="2.60.40.10">
    <property type="entry name" value="Immunoglobulins"/>
    <property type="match status" value="1"/>
</dbReference>
<keyword evidence="10" id="KW-1185">Reference proteome</keyword>
<evidence type="ECO:0000313" key="9">
    <source>
        <dbReference type="EMBL" id="GAK53983.1"/>
    </source>
</evidence>
<evidence type="ECO:0000256" key="1">
    <source>
        <dbReference type="ARBA" id="ARBA00000448"/>
    </source>
</evidence>
<dbReference type="AlphaFoldDB" id="A0A081BRF2"/>
<sequence>MNDMKNAGTVATIPSDAEVTARVEALLGRMSLEEKVGQLAQISGADFMPGPKAEEIIRKRGAGSVLWLNDTKKFNELQKIAVEESPSGIPLLFALDVIHGYRTIFPVPLAMASSWDPAVAEQAQTIAAKEARAAGLHWTFGPMLDIARDARWGRIVEGAGEDPYLGAAMAAAQVRGFQGNDLADPERVVACAKHFAGYGAADGGRDYDPVFLSEAQLRNVYFPPFQAAVNAGVATFMSAYMDLNNVPASGNRWLLRDVLRGEFGFAGFVVSDAIAVGNLVVQGHARDGRDAALRSLKAGLNMDMASSVYLENLADLVNEGLLSMAEIDEMVRPILSLKVRMGLFEHPYVDETLLEKVVALPEHRQAARVAAQRSMVLLRNEGGLLPLPKTLKNVAVIGPLADSMEATEGSWMVFGHKPAAVTVLQGIRAKLPEASVTYAPGPEIRKDIPSFFDEVIFSEAQKPIQTPEAAEAAFQTAVETARGADVVIMVLGENANMAGEFASRGSLDLPGRQEELLKAVVALGKPVVLVLLNGRPLSINWAAEHVPAILEAWEPGTEGGNAVADILFGEVNPGGKLPVCFPRSGSHAPLYYARTLTHQPEDHPQYRSRYWDSPTTPLYPFGFGLSYTTFSITNLNVSASQVKIGESVTVTADVTNTGKVAGDEVVQLYIHQKWGSDSRPMRELKGFKRVPLNPGETKTVTFNLGADELRYWSTNAGRWLQDAAAFDIWVGADSLATLHADLEVVN</sequence>
<dbReference type="PROSITE" id="PS00775">
    <property type="entry name" value="GLYCOSYL_HYDROL_F3"/>
    <property type="match status" value="1"/>
</dbReference>
<dbReference type="FunFam" id="2.60.40.10:FF:000495">
    <property type="entry name" value="Periplasmic beta-glucosidase"/>
    <property type="match status" value="1"/>
</dbReference>
<dbReference type="SUPFAM" id="SSF52279">
    <property type="entry name" value="Beta-D-glucan exohydrolase, C-terminal domain"/>
    <property type="match status" value="1"/>
</dbReference>